<dbReference type="RefSeq" id="WP_007280134.1">
    <property type="nucleotide sequence ID" value="NZ_ABCK01000020.1"/>
</dbReference>
<dbReference type="Proteomes" id="UP000004947">
    <property type="component" value="Unassembled WGS sequence"/>
</dbReference>
<name>A6DQK7_9BACT</name>
<keyword evidence="2" id="KW-1185">Reference proteome</keyword>
<dbReference type="OrthoDB" id="7801464at2"/>
<evidence type="ECO:0000313" key="2">
    <source>
        <dbReference type="Proteomes" id="UP000004947"/>
    </source>
</evidence>
<dbReference type="EMBL" id="ABCK01000020">
    <property type="protein sequence ID" value="EDM26088.1"/>
    <property type="molecule type" value="Genomic_DNA"/>
</dbReference>
<dbReference type="InterPro" id="IPR023614">
    <property type="entry name" value="Porin_dom_sf"/>
</dbReference>
<dbReference type="STRING" id="313628.LNTAR_04541"/>
<proteinExistence type="predicted"/>
<dbReference type="Gene3D" id="2.40.160.10">
    <property type="entry name" value="Porin"/>
    <property type="match status" value="1"/>
</dbReference>
<gene>
    <name evidence="1" type="ORF">LNTAR_04541</name>
</gene>
<evidence type="ECO:0000313" key="1">
    <source>
        <dbReference type="EMBL" id="EDM26088.1"/>
    </source>
</evidence>
<protein>
    <recommendedName>
        <fullName evidence="3">Porin domain-containing protein</fullName>
    </recommendedName>
</protein>
<comment type="caution">
    <text evidence="1">The sequence shown here is derived from an EMBL/GenBank/DDBJ whole genome shotgun (WGS) entry which is preliminary data.</text>
</comment>
<accession>A6DQK7</accession>
<evidence type="ECO:0008006" key="3">
    <source>
        <dbReference type="Google" id="ProtNLM"/>
    </source>
</evidence>
<organism evidence="1 2">
    <name type="scientific">Lentisphaera araneosa HTCC2155</name>
    <dbReference type="NCBI Taxonomy" id="313628"/>
    <lineage>
        <taxon>Bacteria</taxon>
        <taxon>Pseudomonadati</taxon>
        <taxon>Lentisphaerota</taxon>
        <taxon>Lentisphaeria</taxon>
        <taxon>Lentisphaerales</taxon>
        <taxon>Lentisphaeraceae</taxon>
        <taxon>Lentisphaera</taxon>
    </lineage>
</organism>
<reference evidence="1 2" key="1">
    <citation type="journal article" date="2010" name="J. Bacteriol.">
        <title>Genome sequence of Lentisphaera araneosa HTCC2155T, the type species of the order Lentisphaerales in the phylum Lentisphaerae.</title>
        <authorList>
            <person name="Thrash J.C."/>
            <person name="Cho J.C."/>
            <person name="Vergin K.L."/>
            <person name="Morris R.M."/>
            <person name="Giovannoni S.J."/>
        </authorList>
    </citation>
    <scope>NUCLEOTIDE SEQUENCE [LARGE SCALE GENOMIC DNA]</scope>
    <source>
        <strain evidence="1 2">HTCC2155</strain>
    </source>
</reference>
<dbReference type="AlphaFoldDB" id="A6DQK7"/>
<dbReference type="SUPFAM" id="SSF56935">
    <property type="entry name" value="Porins"/>
    <property type="match status" value="1"/>
</dbReference>
<sequence length="318" mass="36065">MVNFTDRIGIFAGLKLEEDHSHGHEHGGGGHDDEDTDNKYFEDHVLYIDQLYLDLVLVDDLSLQAGKMRIPIGFGMHEYPGYYGYEVQEELMLLEKIAFNLKYEHSFDNGSKLTLDASTFFSDTALNESAINDRDGGDIELEDGGPANTEDFSSYALGFRLDNLYFMSDEYIHEFVVLGGYALQAEADYSDEHGDDEERFVIGGKYIFHYDENIRLALMNEIQDISSVGAESEYDMTAVNWGAQFTYYNWRVGGTYTDYLQDHEEADEENNGRAVQVSAGYFFDFGLGVEVGYQKMKEVGEDEDSEGPGISVSYIYEF</sequence>